<feature type="compositionally biased region" description="Basic and acidic residues" evidence="1">
    <location>
        <begin position="291"/>
        <end position="300"/>
    </location>
</feature>
<keyword evidence="2" id="KW-0812">Transmembrane</keyword>
<evidence type="ECO:0000313" key="3">
    <source>
        <dbReference type="EMBL" id="KAK0747312.1"/>
    </source>
</evidence>
<proteinExistence type="predicted"/>
<evidence type="ECO:0000256" key="2">
    <source>
        <dbReference type="SAM" id="Phobius"/>
    </source>
</evidence>
<name>A0AA40EXE6_9PEZI</name>
<feature type="transmembrane region" description="Helical" evidence="2">
    <location>
        <begin position="221"/>
        <end position="241"/>
    </location>
</feature>
<dbReference type="EMBL" id="JAUKTV010000001">
    <property type="protein sequence ID" value="KAK0747312.1"/>
    <property type="molecule type" value="Genomic_DNA"/>
</dbReference>
<feature type="transmembrane region" description="Helical" evidence="2">
    <location>
        <begin position="175"/>
        <end position="201"/>
    </location>
</feature>
<dbReference type="AlphaFoldDB" id="A0AA40EXE6"/>
<keyword evidence="2" id="KW-1133">Transmembrane helix</keyword>
<feature type="transmembrane region" description="Helical" evidence="2">
    <location>
        <begin position="376"/>
        <end position="397"/>
    </location>
</feature>
<keyword evidence="4" id="KW-1185">Reference proteome</keyword>
<accession>A0AA40EXE6</accession>
<comment type="caution">
    <text evidence="3">The sequence shown here is derived from an EMBL/GenBank/DDBJ whole genome shotgun (WGS) entry which is preliminary data.</text>
</comment>
<evidence type="ECO:0000256" key="1">
    <source>
        <dbReference type="SAM" id="MobiDB-lite"/>
    </source>
</evidence>
<evidence type="ECO:0000313" key="4">
    <source>
        <dbReference type="Proteomes" id="UP001172159"/>
    </source>
</evidence>
<feature type="transmembrane region" description="Helical" evidence="2">
    <location>
        <begin position="403"/>
        <end position="427"/>
    </location>
</feature>
<protein>
    <submittedName>
        <fullName evidence="3">Uncharacterized protein</fullName>
    </submittedName>
</protein>
<feature type="region of interest" description="Disordered" evidence="1">
    <location>
        <begin position="279"/>
        <end position="314"/>
    </location>
</feature>
<dbReference type="Proteomes" id="UP001172159">
    <property type="component" value="Unassembled WGS sequence"/>
</dbReference>
<reference evidence="3" key="1">
    <citation type="submission" date="2023-06" db="EMBL/GenBank/DDBJ databases">
        <title>Genome-scale phylogeny and comparative genomics of the fungal order Sordariales.</title>
        <authorList>
            <consortium name="Lawrence Berkeley National Laboratory"/>
            <person name="Hensen N."/>
            <person name="Bonometti L."/>
            <person name="Westerberg I."/>
            <person name="Brannstrom I.O."/>
            <person name="Guillou S."/>
            <person name="Cros-Aarteil S."/>
            <person name="Calhoun S."/>
            <person name="Haridas S."/>
            <person name="Kuo A."/>
            <person name="Mondo S."/>
            <person name="Pangilinan J."/>
            <person name="Riley R."/>
            <person name="Labutti K."/>
            <person name="Andreopoulos B."/>
            <person name="Lipzen A."/>
            <person name="Chen C."/>
            <person name="Yanf M."/>
            <person name="Daum C."/>
            <person name="Ng V."/>
            <person name="Clum A."/>
            <person name="Steindorff A."/>
            <person name="Ohm R."/>
            <person name="Martin F."/>
            <person name="Silar P."/>
            <person name="Natvig D."/>
            <person name="Lalanne C."/>
            <person name="Gautier V."/>
            <person name="Ament-Velasquez S.L."/>
            <person name="Kruys A."/>
            <person name="Hutchinson M.I."/>
            <person name="Powell A.J."/>
            <person name="Barry K."/>
            <person name="Miller A.N."/>
            <person name="Grigoriev I.V."/>
            <person name="Debuchy R."/>
            <person name="Gladieux P."/>
            <person name="Thoren M.H."/>
            <person name="Johannesson H."/>
        </authorList>
    </citation>
    <scope>NUCLEOTIDE SEQUENCE</scope>
    <source>
        <strain evidence="3">CBS 540.89</strain>
    </source>
</reference>
<organism evidence="3 4">
    <name type="scientific">Apiosordaria backusii</name>
    <dbReference type="NCBI Taxonomy" id="314023"/>
    <lineage>
        <taxon>Eukaryota</taxon>
        <taxon>Fungi</taxon>
        <taxon>Dikarya</taxon>
        <taxon>Ascomycota</taxon>
        <taxon>Pezizomycotina</taxon>
        <taxon>Sordariomycetes</taxon>
        <taxon>Sordariomycetidae</taxon>
        <taxon>Sordariales</taxon>
        <taxon>Lasiosphaeriaceae</taxon>
        <taxon>Apiosordaria</taxon>
    </lineage>
</organism>
<sequence length="476" mass="53034">MGLWDISKILIKFLRRLRAFMGGIRGNTTRNTGFYSIRPASTPSSLISATGTHLEVISTFSVTTQSYFLPSTIPVECFLKGHVKPKGYFLDVSSGLTLAIVLLEYYSRVWSLYFDYGSLVRLAALDSRLLLRKVSNPPQLALQLSHEETQTVLKADIRKSNVKFALKFRPPWRDVVGALFFAGGTFLFSFAGLAFTFAFAITQLVASCWLDVPMLDDEADHMGFGQIMALCLLMLPFLAAGECYCGRHRARITLVGETVVVNLLLADYTETRRLASVPVHQAASTSSQDSQNREANRDPQQHVSIAAEDNSDPQTVRAKYARHREGMLKFHARNVYSIDYLEDGGTDRATIDAMIQDTLDEYQEIKVFVDQIPLRLVVLVCFVWIGAFAALGGLAPFMGDINLLLFVFPMILLGSKVFTALNFLFVLSRGQSERYLRDHGIIGEASATTTPVELVNRRTNTVLIEEGQPNRNESST</sequence>
<keyword evidence="2" id="KW-0472">Membrane</keyword>
<gene>
    <name evidence="3" type="ORF">B0T21DRAFT_417695</name>
</gene>